<reference evidence="3 4" key="1">
    <citation type="submission" date="2017-03" db="EMBL/GenBank/DDBJ databases">
        <title>Genomes of endolithic fungi from Antarctica.</title>
        <authorList>
            <person name="Coleine C."/>
            <person name="Masonjones S."/>
            <person name="Stajich J.E."/>
        </authorList>
    </citation>
    <scope>NUCLEOTIDE SEQUENCE [LARGE SCALE GENOMIC DNA]</scope>
    <source>
        <strain evidence="3 4">CCFEE 6315</strain>
    </source>
</reference>
<dbReference type="Pfam" id="PF06985">
    <property type="entry name" value="HET"/>
    <property type="match status" value="1"/>
</dbReference>
<accession>A0A4U0UH53</accession>
<proteinExistence type="predicted"/>
<dbReference type="Proteomes" id="UP000308549">
    <property type="component" value="Unassembled WGS sequence"/>
</dbReference>
<evidence type="ECO:0000313" key="4">
    <source>
        <dbReference type="Proteomes" id="UP000308549"/>
    </source>
</evidence>
<dbReference type="InterPro" id="IPR052895">
    <property type="entry name" value="HetReg/Transcr_Mod"/>
</dbReference>
<dbReference type="PANTHER" id="PTHR24148:SF64">
    <property type="entry name" value="HETEROKARYON INCOMPATIBILITY DOMAIN-CONTAINING PROTEIN"/>
    <property type="match status" value="1"/>
</dbReference>
<sequence length="234" mass="25491">MSSTQSSTADADAPGLSRVSDKQGQTSGRGTPHPHARYNPAYQSIDIPLYSSLSPPDQEVCLCSLAISAEEEPALRVSLRKTRMQESRGLYWCLSHVWAHSDLTDNVLINGHRRKVNSNLFTNLCQLHAAKPGAAFWVDALCINQADLQERAAQVELMGAIYAKSKGVLVSFEDAGRTQRVSSLGIRAKSLVTYLLNLQCYPSAIAGPHASSADFKASARALCQLLKSQWFGRS</sequence>
<evidence type="ECO:0000256" key="1">
    <source>
        <dbReference type="SAM" id="MobiDB-lite"/>
    </source>
</evidence>
<dbReference type="PANTHER" id="PTHR24148">
    <property type="entry name" value="ANKYRIN REPEAT DOMAIN-CONTAINING PROTEIN 39 HOMOLOG-RELATED"/>
    <property type="match status" value="1"/>
</dbReference>
<dbReference type="AlphaFoldDB" id="A0A4U0UH53"/>
<gene>
    <name evidence="3" type="ORF">B0A50_00026</name>
</gene>
<evidence type="ECO:0000313" key="3">
    <source>
        <dbReference type="EMBL" id="TKA34046.1"/>
    </source>
</evidence>
<dbReference type="InterPro" id="IPR010730">
    <property type="entry name" value="HET"/>
</dbReference>
<feature type="region of interest" description="Disordered" evidence="1">
    <location>
        <begin position="1"/>
        <end position="38"/>
    </location>
</feature>
<protein>
    <recommendedName>
        <fullName evidence="2">Heterokaryon incompatibility domain-containing protein</fullName>
    </recommendedName>
</protein>
<dbReference type="EMBL" id="NAJL01000001">
    <property type="protein sequence ID" value="TKA34046.1"/>
    <property type="molecule type" value="Genomic_DNA"/>
</dbReference>
<name>A0A4U0UH53_9PEZI</name>
<keyword evidence="4" id="KW-1185">Reference proteome</keyword>
<feature type="domain" description="Heterokaryon incompatibility" evidence="2">
    <location>
        <begin position="91"/>
        <end position="233"/>
    </location>
</feature>
<organism evidence="3 4">
    <name type="scientific">Salinomyces thailandicus</name>
    <dbReference type="NCBI Taxonomy" id="706561"/>
    <lineage>
        <taxon>Eukaryota</taxon>
        <taxon>Fungi</taxon>
        <taxon>Dikarya</taxon>
        <taxon>Ascomycota</taxon>
        <taxon>Pezizomycotina</taxon>
        <taxon>Dothideomycetes</taxon>
        <taxon>Dothideomycetidae</taxon>
        <taxon>Mycosphaerellales</taxon>
        <taxon>Teratosphaeriaceae</taxon>
        <taxon>Salinomyces</taxon>
    </lineage>
</organism>
<evidence type="ECO:0000259" key="2">
    <source>
        <dbReference type="Pfam" id="PF06985"/>
    </source>
</evidence>
<feature type="compositionally biased region" description="Low complexity" evidence="1">
    <location>
        <begin position="1"/>
        <end position="13"/>
    </location>
</feature>
<dbReference type="OrthoDB" id="3553147at2759"/>
<comment type="caution">
    <text evidence="3">The sequence shown here is derived from an EMBL/GenBank/DDBJ whole genome shotgun (WGS) entry which is preliminary data.</text>
</comment>